<dbReference type="EMBL" id="JAHVHU010000017">
    <property type="protein sequence ID" value="MBY5959766.1"/>
    <property type="molecule type" value="Genomic_DNA"/>
</dbReference>
<dbReference type="InterPro" id="IPR019196">
    <property type="entry name" value="ABC_transp_unknown"/>
</dbReference>
<feature type="transmembrane region" description="Helical" evidence="1">
    <location>
        <begin position="528"/>
        <end position="552"/>
    </location>
</feature>
<dbReference type="Pfam" id="PF23357">
    <property type="entry name" value="DUF7088"/>
    <property type="match status" value="1"/>
</dbReference>
<evidence type="ECO:0000259" key="2">
    <source>
        <dbReference type="Pfam" id="PF09822"/>
    </source>
</evidence>
<organism evidence="4 5">
    <name type="scientific">Membranihabitans marinus</name>
    <dbReference type="NCBI Taxonomy" id="1227546"/>
    <lineage>
        <taxon>Bacteria</taxon>
        <taxon>Pseudomonadati</taxon>
        <taxon>Bacteroidota</taxon>
        <taxon>Saprospiria</taxon>
        <taxon>Saprospirales</taxon>
        <taxon>Saprospiraceae</taxon>
        <taxon>Membranihabitans</taxon>
    </lineage>
</organism>
<keyword evidence="1" id="KW-0472">Membrane</keyword>
<evidence type="ECO:0000313" key="5">
    <source>
        <dbReference type="Proteomes" id="UP000753961"/>
    </source>
</evidence>
<sequence>MNHITTHIWGFILFGAGLIAVNVLAVQWNVKWDFTDDQRFTLAPTTYEVVDAISEPVTVTVYLTGDFPAIFTRLEKSTQSLLTQFTRKNANIMIRYDNPSVGSVEEVNRRREEFSKNGLAPVRLSIQDKSTEKLIYPYALIQFGMKKVYVNLLEAERAGIPNDQTIAQSAAMLEYKFTSALMRLFQERKKNVVFTEGHGELTPAETADWERSLRAYFNTTRANLDSLVAIPGEIDVLVIAKPTDPFSEKDKFKIDQYLMQGGRLMFLMDKMRVNEDSLRFNGTYVSTNYPLNLDDLLFKYGVRIQSNLVLSLEHTRRPMIVGQVGGENQYELFPWYYYLAAIPSDNSAITKGLDRIQLKYASVIEPLESPVRKTPLLHAGTHARYQFNPVEVSLDMVRFQPDVSAFGHGNLHMAYLLEGEFESLYQNRVTESMSSGLHELGMSFRERSTPTQILVVSDGDVARNGFDPQRRQPQPLGFDPYENYTFDNKAFLNNAMEYMTGMRAILPLRGKKVEMRLLDAQRVDQHRLLVQVGNGVFPVMSIVLVSMVWRLYRKRKYTGL</sequence>
<evidence type="ECO:0000313" key="4">
    <source>
        <dbReference type="EMBL" id="MBY5959766.1"/>
    </source>
</evidence>
<feature type="domain" description="DUF7088" evidence="3">
    <location>
        <begin position="37"/>
        <end position="142"/>
    </location>
</feature>
<keyword evidence="1" id="KW-0812">Transmembrane</keyword>
<dbReference type="InterPro" id="IPR055396">
    <property type="entry name" value="DUF7088"/>
</dbReference>
<dbReference type="AlphaFoldDB" id="A0A953HX45"/>
<proteinExistence type="predicted"/>
<dbReference type="RefSeq" id="WP_222581301.1">
    <property type="nucleotide sequence ID" value="NZ_JAHVHU010000017.1"/>
</dbReference>
<evidence type="ECO:0000259" key="3">
    <source>
        <dbReference type="Pfam" id="PF23357"/>
    </source>
</evidence>
<gene>
    <name evidence="4" type="primary">gldG</name>
    <name evidence="4" type="ORF">KUV50_16550</name>
</gene>
<evidence type="ECO:0000256" key="1">
    <source>
        <dbReference type="SAM" id="Phobius"/>
    </source>
</evidence>
<accession>A0A953HX45</accession>
<dbReference type="Pfam" id="PF09822">
    <property type="entry name" value="ABC_transp_aux"/>
    <property type="match status" value="1"/>
</dbReference>
<dbReference type="NCBIfam" id="TIGR03521">
    <property type="entry name" value="GldG"/>
    <property type="match status" value="1"/>
</dbReference>
<comment type="caution">
    <text evidence="4">The sequence shown here is derived from an EMBL/GenBank/DDBJ whole genome shotgun (WGS) entry which is preliminary data.</text>
</comment>
<reference evidence="4" key="1">
    <citation type="submission" date="2021-06" db="EMBL/GenBank/DDBJ databases">
        <title>44 bacteria genomes isolated from Dapeng, Shenzhen.</title>
        <authorList>
            <person name="Zheng W."/>
            <person name="Yu S."/>
            <person name="Huang Y."/>
        </authorList>
    </citation>
    <scope>NUCLEOTIDE SEQUENCE</scope>
    <source>
        <strain evidence="4">DP5N28-2</strain>
    </source>
</reference>
<feature type="domain" description="ABC-type uncharacterised transport system" evidence="2">
    <location>
        <begin position="189"/>
        <end position="495"/>
    </location>
</feature>
<protein>
    <submittedName>
        <fullName evidence="4">Gliding motility-associated ABC transporter substrate-binding protein GldG</fullName>
    </submittedName>
</protein>
<keyword evidence="1" id="KW-1133">Transmembrane helix</keyword>
<keyword evidence="5" id="KW-1185">Reference proteome</keyword>
<dbReference type="InterPro" id="IPR019863">
    <property type="entry name" value="Motility-assoc_ABC-rel_GldG"/>
</dbReference>
<dbReference type="Proteomes" id="UP000753961">
    <property type="component" value="Unassembled WGS sequence"/>
</dbReference>
<name>A0A953HX45_9BACT</name>